<reference evidence="2" key="2">
    <citation type="submission" date="2020-09" db="EMBL/GenBank/DDBJ databases">
        <authorList>
            <person name="Sun Q."/>
            <person name="Kim S."/>
        </authorList>
    </citation>
    <scope>NUCLEOTIDE SEQUENCE</scope>
    <source>
        <strain evidence="2">KCTC 12988</strain>
    </source>
</reference>
<dbReference type="InterPro" id="IPR050312">
    <property type="entry name" value="IolE/XylAMocC-like"/>
</dbReference>
<organism evidence="2 3">
    <name type="scientific">Roseibacillus persicicus</name>
    <dbReference type="NCBI Taxonomy" id="454148"/>
    <lineage>
        <taxon>Bacteria</taxon>
        <taxon>Pseudomonadati</taxon>
        <taxon>Verrucomicrobiota</taxon>
        <taxon>Verrucomicrobiia</taxon>
        <taxon>Verrucomicrobiales</taxon>
        <taxon>Verrucomicrobiaceae</taxon>
        <taxon>Roseibacillus</taxon>
    </lineage>
</organism>
<sequence>MSYQDVALHTFTTKPWSITECIENFAKREIGGISIWRETVEDCDLKKVREHYTATGLTPVSYVRGGFFTAIEEATRQEHLATNRKWLQDAAELGMPSVVLVCGATVGQSPLTNRNQIRDGIGAIVGEAAKLGIELLIEPLHPCYCGNRSAIPTLKAANDLCEEIAAPNLKVAVDVYHVWWDHELESELKRCADNGWLGSYHICDYKAEPADMLLDRGVMGEGCCNLSEVDQWVVQDNGFQGLREIEIFSAEWWQKDQHEFLDHILKSYDEIYK</sequence>
<evidence type="ECO:0000313" key="3">
    <source>
        <dbReference type="Proteomes" id="UP000644507"/>
    </source>
</evidence>
<name>A0A918TV85_9BACT</name>
<dbReference type="SUPFAM" id="SSF51658">
    <property type="entry name" value="Xylose isomerase-like"/>
    <property type="match status" value="1"/>
</dbReference>
<dbReference type="Proteomes" id="UP000644507">
    <property type="component" value="Unassembled WGS sequence"/>
</dbReference>
<reference evidence="2" key="1">
    <citation type="journal article" date="2014" name="Int. J. Syst. Evol. Microbiol.">
        <title>Complete genome sequence of Corynebacterium casei LMG S-19264T (=DSM 44701T), isolated from a smear-ripened cheese.</title>
        <authorList>
            <consortium name="US DOE Joint Genome Institute (JGI-PGF)"/>
            <person name="Walter F."/>
            <person name="Albersmeier A."/>
            <person name="Kalinowski J."/>
            <person name="Ruckert C."/>
        </authorList>
    </citation>
    <scope>NUCLEOTIDE SEQUENCE</scope>
    <source>
        <strain evidence="2">KCTC 12988</strain>
    </source>
</reference>
<proteinExistence type="predicted"/>
<keyword evidence="3" id="KW-1185">Reference proteome</keyword>
<keyword evidence="2" id="KW-0413">Isomerase</keyword>
<dbReference type="GO" id="GO:0016853">
    <property type="term" value="F:isomerase activity"/>
    <property type="evidence" value="ECO:0007669"/>
    <property type="project" value="UniProtKB-KW"/>
</dbReference>
<dbReference type="EMBL" id="BMXI01000011">
    <property type="protein sequence ID" value="GHC58172.1"/>
    <property type="molecule type" value="Genomic_DNA"/>
</dbReference>
<comment type="caution">
    <text evidence="2">The sequence shown here is derived from an EMBL/GenBank/DDBJ whole genome shotgun (WGS) entry which is preliminary data.</text>
</comment>
<gene>
    <name evidence="2" type="ORF">GCM10007100_26340</name>
</gene>
<dbReference type="PANTHER" id="PTHR12110">
    <property type="entry name" value="HYDROXYPYRUVATE ISOMERASE"/>
    <property type="match status" value="1"/>
</dbReference>
<dbReference type="InterPro" id="IPR013022">
    <property type="entry name" value="Xyl_isomerase-like_TIM-brl"/>
</dbReference>
<evidence type="ECO:0000259" key="1">
    <source>
        <dbReference type="Pfam" id="PF01261"/>
    </source>
</evidence>
<feature type="domain" description="Xylose isomerase-like TIM barrel" evidence="1">
    <location>
        <begin position="37"/>
        <end position="261"/>
    </location>
</feature>
<accession>A0A918TV85</accession>
<dbReference type="Pfam" id="PF01261">
    <property type="entry name" value="AP_endonuc_2"/>
    <property type="match status" value="1"/>
</dbReference>
<protein>
    <submittedName>
        <fullName evidence="2">Xylose isomerase</fullName>
    </submittedName>
</protein>
<dbReference type="AlphaFoldDB" id="A0A918TV85"/>
<dbReference type="RefSeq" id="WP_189570640.1">
    <property type="nucleotide sequence ID" value="NZ_BMXI01000011.1"/>
</dbReference>
<dbReference type="PANTHER" id="PTHR12110:SF52">
    <property type="entry name" value="XYLOSE ISOMERASE"/>
    <property type="match status" value="1"/>
</dbReference>
<dbReference type="InterPro" id="IPR036237">
    <property type="entry name" value="Xyl_isomerase-like_sf"/>
</dbReference>
<evidence type="ECO:0000313" key="2">
    <source>
        <dbReference type="EMBL" id="GHC58172.1"/>
    </source>
</evidence>
<dbReference type="Gene3D" id="3.20.20.150">
    <property type="entry name" value="Divalent-metal-dependent TIM barrel enzymes"/>
    <property type="match status" value="1"/>
</dbReference>